<dbReference type="CDD" id="cd07509">
    <property type="entry name" value="HAD_PPase"/>
    <property type="match status" value="1"/>
</dbReference>
<proteinExistence type="inferred from homology"/>
<dbReference type="InterPro" id="IPR006355">
    <property type="entry name" value="LHPP/HDHD2"/>
</dbReference>
<dbReference type="GO" id="GO:0016791">
    <property type="term" value="F:phosphatase activity"/>
    <property type="evidence" value="ECO:0007669"/>
    <property type="project" value="InterPro"/>
</dbReference>
<evidence type="ECO:0000256" key="1">
    <source>
        <dbReference type="ARBA" id="ARBA00001946"/>
    </source>
</evidence>
<reference evidence="6 7" key="1">
    <citation type="submission" date="2018-08" db="EMBL/GenBank/DDBJ databases">
        <title>Recombination of ecologically and evolutionarily significant loci maintains genetic cohesion in the Pseudomonas syringae species complex.</title>
        <authorList>
            <person name="Dillon M."/>
            <person name="Thakur S."/>
            <person name="Almeida R.N.D."/>
            <person name="Weir B.S."/>
            <person name="Guttman D.S."/>
        </authorList>
    </citation>
    <scope>NUCLEOTIDE SEQUENCE [LARGE SCALE GENOMIC DNA]</scope>
    <source>
        <strain evidence="6 7">ICMP 4086</strain>
    </source>
</reference>
<dbReference type="Pfam" id="PF13344">
    <property type="entry name" value="Hydrolase_6"/>
    <property type="match status" value="1"/>
</dbReference>
<dbReference type="GO" id="GO:0005737">
    <property type="term" value="C:cytoplasm"/>
    <property type="evidence" value="ECO:0007669"/>
    <property type="project" value="TreeGrafter"/>
</dbReference>
<gene>
    <name evidence="6" type="ORF">ALQ84_04294</name>
</gene>
<evidence type="ECO:0000313" key="7">
    <source>
        <dbReference type="Proteomes" id="UP000278587"/>
    </source>
</evidence>
<dbReference type="AlphaFoldDB" id="A0A0N8QRF5"/>
<organism evidence="6 7">
    <name type="scientific">Pseudomonas caricapapayae</name>
    <dbReference type="NCBI Taxonomy" id="46678"/>
    <lineage>
        <taxon>Bacteria</taxon>
        <taxon>Pseudomonadati</taxon>
        <taxon>Pseudomonadota</taxon>
        <taxon>Gammaproteobacteria</taxon>
        <taxon>Pseudomonadales</taxon>
        <taxon>Pseudomonadaceae</taxon>
        <taxon>Pseudomonas</taxon>
    </lineage>
</organism>
<evidence type="ECO:0000313" key="6">
    <source>
        <dbReference type="EMBL" id="RMM13761.1"/>
    </source>
</evidence>
<dbReference type="InterPro" id="IPR006357">
    <property type="entry name" value="HAD-SF_hydro_IIA"/>
</dbReference>
<sequence length="267" mass="29006">MPMRFDSLLLDIDGTLMLKGQPLPGAADALSFARSQGLRLQLLTNTTAKMPEALAEELCHAGIEVVPDEIQTATTACLGYLQQHPNLKCHLLVPDSMRAVFSSIVTDDTNPDVVVISDIGEAFDYATLNRCFRMLRGGARLIALQKNLFWFDRDGERLDCGAFIVGLEAAARVKALVMGKPSSMFFEAALRKINTCASRTLVVGDDILTDCAGAKAVGASSLLVRTGKYDPTLFEAHRQNVDAVIEGIADFPRWWMSGSAADQLRQG</sequence>
<comment type="cofactor">
    <cofactor evidence="1">
        <name>Mg(2+)</name>
        <dbReference type="ChEBI" id="CHEBI:18420"/>
    </cofactor>
</comment>
<dbReference type="Proteomes" id="UP000278587">
    <property type="component" value="Unassembled WGS sequence"/>
</dbReference>
<keyword evidence="3" id="KW-0479">Metal-binding</keyword>
<dbReference type="EMBL" id="RBOC01000032">
    <property type="protein sequence ID" value="RMM13761.1"/>
    <property type="molecule type" value="Genomic_DNA"/>
</dbReference>
<accession>A0A0N8QRF5</accession>
<keyword evidence="4" id="KW-0460">Magnesium</keyword>
<evidence type="ECO:0000256" key="3">
    <source>
        <dbReference type="ARBA" id="ARBA00022723"/>
    </source>
</evidence>
<dbReference type="PANTHER" id="PTHR19288:SF46">
    <property type="entry name" value="HALOACID DEHALOGENASE-LIKE HYDROLASE DOMAIN-CONTAINING PROTEIN 2"/>
    <property type="match status" value="1"/>
</dbReference>
<dbReference type="GO" id="GO:0046872">
    <property type="term" value="F:metal ion binding"/>
    <property type="evidence" value="ECO:0007669"/>
    <property type="project" value="UniProtKB-KW"/>
</dbReference>
<protein>
    <recommendedName>
        <fullName evidence="5">Haloacid dehalogenase-like hydrolase domain-containing protein 2</fullName>
    </recommendedName>
</protein>
<evidence type="ECO:0000256" key="4">
    <source>
        <dbReference type="ARBA" id="ARBA00022842"/>
    </source>
</evidence>
<dbReference type="InterPro" id="IPR036412">
    <property type="entry name" value="HAD-like_sf"/>
</dbReference>
<comment type="caution">
    <text evidence="6">The sequence shown here is derived from an EMBL/GenBank/DDBJ whole genome shotgun (WGS) entry which is preliminary data.</text>
</comment>
<dbReference type="Pfam" id="PF13242">
    <property type="entry name" value="Hydrolase_like"/>
    <property type="match status" value="1"/>
</dbReference>
<keyword evidence="6" id="KW-0378">Hydrolase</keyword>
<dbReference type="PANTHER" id="PTHR19288">
    <property type="entry name" value="4-NITROPHENYLPHOSPHATASE-RELATED"/>
    <property type="match status" value="1"/>
</dbReference>
<name>A0A0N8QRF5_9PSED</name>
<dbReference type="SUPFAM" id="SSF56784">
    <property type="entry name" value="HAD-like"/>
    <property type="match status" value="1"/>
</dbReference>
<dbReference type="NCBIfam" id="TIGR01460">
    <property type="entry name" value="HAD-SF-IIA"/>
    <property type="match status" value="1"/>
</dbReference>
<dbReference type="Gene3D" id="3.40.50.1000">
    <property type="entry name" value="HAD superfamily/HAD-like"/>
    <property type="match status" value="2"/>
</dbReference>
<dbReference type="InterPro" id="IPR023214">
    <property type="entry name" value="HAD_sf"/>
</dbReference>
<evidence type="ECO:0000256" key="2">
    <source>
        <dbReference type="ARBA" id="ARBA00007958"/>
    </source>
</evidence>
<evidence type="ECO:0000256" key="5">
    <source>
        <dbReference type="ARBA" id="ARBA00039666"/>
    </source>
</evidence>
<comment type="similarity">
    <text evidence="2">Belongs to the HAD-like hydrolase superfamily.</text>
</comment>